<dbReference type="AlphaFoldDB" id="A0A0G9JWQ5"/>
<dbReference type="PATRIC" id="fig|1447256.3.peg.2364"/>
<protein>
    <submittedName>
        <fullName evidence="1">Uncharacterized protein</fullName>
    </submittedName>
</protein>
<comment type="caution">
    <text evidence="1">The sequence shown here is derived from an EMBL/GenBank/DDBJ whole genome shotgun (WGS) entry which is preliminary data.</text>
</comment>
<organism evidence="1 2">
    <name type="scientific">Aliarcobacter butzleri L348</name>
    <dbReference type="NCBI Taxonomy" id="1447256"/>
    <lineage>
        <taxon>Bacteria</taxon>
        <taxon>Pseudomonadati</taxon>
        <taxon>Campylobacterota</taxon>
        <taxon>Epsilonproteobacteria</taxon>
        <taxon>Campylobacterales</taxon>
        <taxon>Arcobacteraceae</taxon>
        <taxon>Aliarcobacter</taxon>
    </lineage>
</organism>
<name>A0A0G9JWQ5_9BACT</name>
<reference evidence="1 2" key="1">
    <citation type="submission" date="2014-01" db="EMBL/GenBank/DDBJ databases">
        <title>Development of a Comparative Genomic Fingerprinting Assay for High Resolution Genotyping of Arcobacter butzleri.</title>
        <authorList>
            <person name="Webb A.L."/>
            <person name="Inglis G.D."/>
            <person name="Kruczkiewicz P."/>
            <person name="Selinger L.B."/>
            <person name="Taboada E.N."/>
        </authorList>
    </citation>
    <scope>NUCLEOTIDE SEQUENCE [LARGE SCALE GENOMIC DNA]</scope>
    <source>
        <strain evidence="1 2">L348</strain>
    </source>
</reference>
<proteinExistence type="predicted"/>
<gene>
    <name evidence="1" type="ORF">AA20_12070</name>
</gene>
<dbReference type="Proteomes" id="UP000035514">
    <property type="component" value="Unassembled WGS sequence"/>
</dbReference>
<sequence>MLSKVEKFHSMTTQLPKAIIKLRFGISLQSSINPSKIIYLG</sequence>
<accession>A0A0G9JWQ5</accession>
<evidence type="ECO:0000313" key="1">
    <source>
        <dbReference type="EMBL" id="KLD96392.1"/>
    </source>
</evidence>
<dbReference type="EMBL" id="JAIQ01000171">
    <property type="protein sequence ID" value="KLD96392.1"/>
    <property type="molecule type" value="Genomic_DNA"/>
</dbReference>
<evidence type="ECO:0000313" key="2">
    <source>
        <dbReference type="Proteomes" id="UP000035514"/>
    </source>
</evidence>